<keyword evidence="3" id="KW-0808">Transferase</keyword>
<sequence length="1344" mass="152036">MIRRFISSLFSFKSAEKIAVSVCIGLAIGVLPFYGFRGILMVLAILFMKLNIISVVLGFGVSLIIPFTFTVFTKLWENIAASDKIYGLTNMLFTNGIFTVEQYSKNEAALFIILNFIISIISIGLFYLIIDFFTKKIIKKDKNTLKLSIAASAGLFVGAFPISKYSLVLLGIIVLLFRFNILSYIFGYITGIITSGSVIKYAILTVGSCDNTYGVSKFLTGRLSLNDIFSMDYAQQSLTYSLIVLMILVIIGSYSWVRVLFGFVHNNMLEEGNYIFHDVSGTRWMLVKRISTAFFILIMTVVFLFGLSSRTYAESGDKKDNYTVSLDASESHKEAVSVPSNPAFGNDLEVYAFYVKWDGKSRKSFEKNVDKINVVIVDWLSINKKLVLEYKPQKEIDQIARRNNITIIPSLSNYIVDKWDSAYVNKLLKSSKQQNELIKKVTEVLLKNRYKGLNLDFESIDPKLKKNYTEFIGKFKKALEKQGLKLIVDVQINNKAFDYVALSKLADKIILMLYDEHTNSTRPGPVSSGDWFKRNLFKYKIDKSKIIAGMGMYGYDWQKGSTEPGVSLTFNQIMQIANDNKASFSWDSRNKAPVLEYKIKGKEHIVYFNDASVFYNHFRVAAENGIYSIGLWRLGSEDASIWDYLRTVSSNNVDIDSFVRPRLVEEFFMEGDGEIVEGYVPETNGIRVFKFDDKAYIEKENYISYPKPSKVSSISIKDYKSVALTFDDGPDPSYTPYILDILKKYNVKATFFVVGSNAEKYPNLVSRIYSEGHEIGNHTYNHIDTVMESFEKTQKELKMTNRIIENATGHGSILFRPPYDSGVDVSEEKSLNTFISINSLGYKMVGNYIDSLDWEAKDQAEIIKNIENGMENGNILLMHDSGGDRTATVEALPTVIEMIRNKGINFVSVGQLMGMDKKEVMPGADAFNLSLGKISSFVNEVLKVIPEVLTKFFYLATAIGLLRFVFLIFFATKQRRNYLRKKFDNVSSFNPMVSIVVAAYNEEKVICKTVDSLLQSDYKNLEVLVVNDGSKDNTAGVVEAEYKLVKKVRLINKANGGKSSAVNRGFMEANGEIVVVLDADTVISRDAISLLVRHFVDKNVAAVSGNVKVGNVGNIWTTWQHVEYVTGLNLERRAFDALNCITVVPGAIGAWRKELVVRAGYYKEDTLAEDADITLTFLRQGYKIVYEEGAKAFTEAPEDLKSLLKQRVRWSYGTLQCLWKHRDALFSKNQKTLGFIALPNTWLYQVVFQSLSPLTDILFFLGLIGGHRIDTIITYIAFFLIDLCITCYAFHLEGEKKRPLITLFIQRIVYRQLMTYVVYKSILSALMGVKVGWNKLKRLGNVAQ</sequence>
<feature type="transmembrane region" description="Helical" evidence="4">
    <location>
        <begin position="1272"/>
        <end position="1292"/>
    </location>
</feature>
<comment type="caution">
    <text evidence="7">The sequence shown here is derived from an EMBL/GenBank/DDBJ whole genome shotgun (WGS) entry which is preliminary data.</text>
</comment>
<feature type="domain" description="GH18" evidence="6">
    <location>
        <begin position="348"/>
        <end position="655"/>
    </location>
</feature>
<dbReference type="InterPro" id="IPR001223">
    <property type="entry name" value="Glyco_hydro18_cat"/>
</dbReference>
<gene>
    <name evidence="7" type="ORF">Bccel_3397</name>
</gene>
<dbReference type="InterPro" id="IPR029070">
    <property type="entry name" value="Chitinase_insertion_sf"/>
</dbReference>
<dbReference type="eggNOG" id="COG1215">
    <property type="taxonomic scope" value="Bacteria"/>
</dbReference>
<feature type="domain" description="NodB homology" evidence="5">
    <location>
        <begin position="720"/>
        <end position="907"/>
    </location>
</feature>
<evidence type="ECO:0000256" key="3">
    <source>
        <dbReference type="ARBA" id="ARBA00022679"/>
    </source>
</evidence>
<dbReference type="PANTHER" id="PTHR43630:SF1">
    <property type="entry name" value="POLY-BETA-1,6-N-ACETYL-D-GLUCOSAMINE SYNTHASE"/>
    <property type="match status" value="1"/>
</dbReference>
<dbReference type="Pfam" id="PF13641">
    <property type="entry name" value="Glyco_tranf_2_3"/>
    <property type="match status" value="1"/>
</dbReference>
<dbReference type="EMBL" id="LGTC01000001">
    <property type="protein sequence ID" value="KNY28126.1"/>
    <property type="molecule type" value="Genomic_DNA"/>
</dbReference>
<proteinExistence type="inferred from homology"/>
<dbReference type="InterPro" id="IPR029044">
    <property type="entry name" value="Nucleotide-diphossugar_trans"/>
</dbReference>
<dbReference type="Gene3D" id="3.90.550.10">
    <property type="entry name" value="Spore Coat Polysaccharide Biosynthesis Protein SpsA, Chain A"/>
    <property type="match status" value="1"/>
</dbReference>
<keyword evidence="4" id="KW-0812">Transmembrane</keyword>
<dbReference type="SUPFAM" id="SSF53448">
    <property type="entry name" value="Nucleotide-diphospho-sugar transferases"/>
    <property type="match status" value="1"/>
</dbReference>
<dbReference type="eggNOG" id="COG0726">
    <property type="taxonomic scope" value="Bacteria"/>
</dbReference>
<feature type="transmembrane region" description="Helical" evidence="4">
    <location>
        <begin position="1313"/>
        <end position="1333"/>
    </location>
</feature>
<protein>
    <submittedName>
        <fullName evidence="7">Polysaccharide deacetylase</fullName>
    </submittedName>
</protein>
<evidence type="ECO:0000313" key="7">
    <source>
        <dbReference type="EMBL" id="KNY28126.1"/>
    </source>
</evidence>
<reference evidence="8" key="1">
    <citation type="submission" date="2015-07" db="EMBL/GenBank/DDBJ databases">
        <title>Near-Complete Genome Sequence of the Cellulolytic Bacterium Bacteroides (Pseudobacteroides) cellulosolvens ATCC 35603.</title>
        <authorList>
            <person name="Dassa B."/>
            <person name="Utturkar S.M."/>
            <person name="Klingeman D.M."/>
            <person name="Hurt R.A."/>
            <person name="Keller M."/>
            <person name="Xu J."/>
            <person name="Reddy Y.H.K."/>
            <person name="Borovok I."/>
            <person name="Grinberg I.R."/>
            <person name="Lamed R."/>
            <person name="Zhivin O."/>
            <person name="Bayer E.A."/>
            <person name="Brown S.D."/>
        </authorList>
    </citation>
    <scope>NUCLEOTIDE SEQUENCE [LARGE SCALE GENOMIC DNA]</scope>
    <source>
        <strain evidence="8">DSM 2933</strain>
    </source>
</reference>
<dbReference type="InterPro" id="IPR011330">
    <property type="entry name" value="Glyco_hydro/deAcase_b/a-brl"/>
</dbReference>
<name>A0A0L6JQL0_9FIRM</name>
<evidence type="ECO:0000256" key="1">
    <source>
        <dbReference type="ARBA" id="ARBA00006739"/>
    </source>
</evidence>
<dbReference type="Gene3D" id="3.20.20.80">
    <property type="entry name" value="Glycosidases"/>
    <property type="match status" value="1"/>
</dbReference>
<dbReference type="PROSITE" id="PS51910">
    <property type="entry name" value="GH18_2"/>
    <property type="match status" value="1"/>
</dbReference>
<organism evidence="7 8">
    <name type="scientific">Pseudobacteroides cellulosolvens ATCC 35603 = DSM 2933</name>
    <dbReference type="NCBI Taxonomy" id="398512"/>
    <lineage>
        <taxon>Bacteria</taxon>
        <taxon>Bacillati</taxon>
        <taxon>Bacillota</taxon>
        <taxon>Clostridia</taxon>
        <taxon>Eubacteriales</taxon>
        <taxon>Oscillospiraceae</taxon>
        <taxon>Pseudobacteroides</taxon>
    </lineage>
</organism>
<dbReference type="Proteomes" id="UP000036923">
    <property type="component" value="Unassembled WGS sequence"/>
</dbReference>
<dbReference type="PANTHER" id="PTHR43630">
    <property type="entry name" value="POLY-BETA-1,6-N-ACETYL-D-GLUCOSAMINE SYNTHASE"/>
    <property type="match status" value="1"/>
</dbReference>
<keyword evidence="4" id="KW-1133">Transmembrane helix</keyword>
<dbReference type="SUPFAM" id="SSF51445">
    <property type="entry name" value="(Trans)glycosidases"/>
    <property type="match status" value="1"/>
</dbReference>
<feature type="transmembrane region" description="Helical" evidence="4">
    <location>
        <begin position="109"/>
        <end position="133"/>
    </location>
</feature>
<feature type="transmembrane region" description="Helical" evidence="4">
    <location>
        <begin position="52"/>
        <end position="73"/>
    </location>
</feature>
<dbReference type="Gene3D" id="3.20.20.370">
    <property type="entry name" value="Glycoside hydrolase/deacetylase"/>
    <property type="match status" value="1"/>
</dbReference>
<feature type="transmembrane region" description="Helical" evidence="4">
    <location>
        <begin position="240"/>
        <end position="265"/>
    </location>
</feature>
<accession>A0A0L6JQL0</accession>
<dbReference type="SMART" id="SM00636">
    <property type="entry name" value="Glyco_18"/>
    <property type="match status" value="1"/>
</dbReference>
<feature type="transmembrane region" description="Helical" evidence="4">
    <location>
        <begin position="952"/>
        <end position="972"/>
    </location>
</feature>
<dbReference type="Pfam" id="PF00704">
    <property type="entry name" value="Glyco_hydro_18"/>
    <property type="match status" value="1"/>
</dbReference>
<dbReference type="CDD" id="cd06423">
    <property type="entry name" value="CESA_like"/>
    <property type="match status" value="1"/>
</dbReference>
<keyword evidence="8" id="KW-1185">Reference proteome</keyword>
<dbReference type="InterPro" id="IPR002509">
    <property type="entry name" value="NODB_dom"/>
</dbReference>
<dbReference type="RefSeq" id="WP_050753549.1">
    <property type="nucleotide sequence ID" value="NZ_JQKC01000008.1"/>
</dbReference>
<dbReference type="OrthoDB" id="9806342at2"/>
<dbReference type="STRING" id="398512.Bccel_3397"/>
<dbReference type="PATRIC" id="fig|398512.5.peg.3556"/>
<dbReference type="GO" id="GO:0016757">
    <property type="term" value="F:glycosyltransferase activity"/>
    <property type="evidence" value="ECO:0007669"/>
    <property type="project" value="UniProtKB-KW"/>
</dbReference>
<keyword evidence="2" id="KW-0328">Glycosyltransferase</keyword>
<dbReference type="eggNOG" id="COG3858">
    <property type="taxonomic scope" value="Bacteria"/>
</dbReference>
<dbReference type="GO" id="GO:0016810">
    <property type="term" value="F:hydrolase activity, acting on carbon-nitrogen (but not peptide) bonds"/>
    <property type="evidence" value="ECO:0007669"/>
    <property type="project" value="InterPro"/>
</dbReference>
<evidence type="ECO:0000256" key="4">
    <source>
        <dbReference type="SAM" id="Phobius"/>
    </source>
</evidence>
<dbReference type="SUPFAM" id="SSF88713">
    <property type="entry name" value="Glycoside hydrolase/deacetylase"/>
    <property type="match status" value="1"/>
</dbReference>
<evidence type="ECO:0000313" key="8">
    <source>
        <dbReference type="Proteomes" id="UP000036923"/>
    </source>
</evidence>
<evidence type="ECO:0000256" key="2">
    <source>
        <dbReference type="ARBA" id="ARBA00022676"/>
    </source>
</evidence>
<dbReference type="Gene3D" id="3.10.50.10">
    <property type="match status" value="1"/>
</dbReference>
<keyword evidence="4" id="KW-0472">Membrane</keyword>
<evidence type="ECO:0000259" key="5">
    <source>
        <dbReference type="PROSITE" id="PS51677"/>
    </source>
</evidence>
<dbReference type="InterPro" id="IPR017853">
    <property type="entry name" value="GH"/>
</dbReference>
<feature type="transmembrane region" description="Helical" evidence="4">
    <location>
        <begin position="20"/>
        <end position="46"/>
    </location>
</feature>
<dbReference type="GO" id="GO:0008061">
    <property type="term" value="F:chitin binding"/>
    <property type="evidence" value="ECO:0007669"/>
    <property type="project" value="InterPro"/>
</dbReference>
<dbReference type="PROSITE" id="PS51677">
    <property type="entry name" value="NODB"/>
    <property type="match status" value="1"/>
</dbReference>
<dbReference type="Pfam" id="PF01522">
    <property type="entry name" value="Polysacc_deac_1"/>
    <property type="match status" value="1"/>
</dbReference>
<feature type="transmembrane region" description="Helical" evidence="4">
    <location>
        <begin position="286"/>
        <end position="307"/>
    </location>
</feature>
<evidence type="ECO:0000259" key="6">
    <source>
        <dbReference type="PROSITE" id="PS51910"/>
    </source>
</evidence>
<dbReference type="GO" id="GO:0005975">
    <property type="term" value="P:carbohydrate metabolic process"/>
    <property type="evidence" value="ECO:0007669"/>
    <property type="project" value="InterPro"/>
</dbReference>
<comment type="similarity">
    <text evidence="1">Belongs to the glycosyltransferase 2 family.</text>
</comment>
<dbReference type="InterPro" id="IPR011583">
    <property type="entry name" value="Chitinase_II/V-like_cat"/>
</dbReference>